<reference evidence="1" key="1">
    <citation type="submission" date="2024-04" db="EMBL/GenBank/DDBJ databases">
        <title>Mariniflexile litorale, isolated from the shallow sediments of the Sea of Japan.</title>
        <authorList>
            <person name="Romanenko L."/>
            <person name="Isaeva M."/>
        </authorList>
    </citation>
    <scope>NUCLEOTIDE SEQUENCE [LARGE SCALE GENOMIC DNA]</scope>
    <source>
        <strain evidence="1">KMM 9835</strain>
    </source>
</reference>
<evidence type="ECO:0000313" key="1">
    <source>
        <dbReference type="EMBL" id="XBL14518.1"/>
    </source>
</evidence>
<keyword evidence="2" id="KW-1185">Reference proteome</keyword>
<name>A0AAU7EFX1_9FLAO</name>
<gene>
    <name evidence="1" type="ORF">QLS71_000505</name>
</gene>
<dbReference type="InterPro" id="IPR014710">
    <property type="entry name" value="RmlC-like_jellyroll"/>
</dbReference>
<accession>A0AAU7EFX1</accession>
<dbReference type="Gene3D" id="2.60.120.10">
    <property type="entry name" value="Jelly Rolls"/>
    <property type="match status" value="1"/>
</dbReference>
<dbReference type="Proteomes" id="UP001224325">
    <property type="component" value="Chromosome"/>
</dbReference>
<organism evidence="1 2">
    <name type="scientific">Mariniflexile litorale</name>
    <dbReference type="NCBI Taxonomy" id="3045158"/>
    <lineage>
        <taxon>Bacteria</taxon>
        <taxon>Pseudomonadati</taxon>
        <taxon>Bacteroidota</taxon>
        <taxon>Flavobacteriia</taxon>
        <taxon>Flavobacteriales</taxon>
        <taxon>Flavobacteriaceae</taxon>
        <taxon>Mariniflexile</taxon>
    </lineage>
</organism>
<dbReference type="EMBL" id="CP155618">
    <property type="protein sequence ID" value="XBL14518.1"/>
    <property type="molecule type" value="Genomic_DNA"/>
</dbReference>
<dbReference type="KEGG" id="mlil:QLS71_000505"/>
<dbReference type="RefSeq" id="WP_308992419.1">
    <property type="nucleotide sequence ID" value="NZ_CP155618.1"/>
</dbReference>
<dbReference type="AlphaFoldDB" id="A0AAU7EFX1"/>
<sequence length="117" mass="13415">MDFKITRVYSDTKGETHFEDLNIPLNNKGDIGFLSEAQKANTIIFRKVTETYDYNFHVSPSRQYVILLDGEIEIETSLGDKRTFQSGEILLLEDITGKGHKTKNIKTQVRSSLFIEL</sequence>
<protein>
    <recommendedName>
        <fullName evidence="3">Cupin domain-containing protein</fullName>
    </recommendedName>
</protein>
<evidence type="ECO:0000313" key="2">
    <source>
        <dbReference type="Proteomes" id="UP001224325"/>
    </source>
</evidence>
<evidence type="ECO:0008006" key="3">
    <source>
        <dbReference type="Google" id="ProtNLM"/>
    </source>
</evidence>
<proteinExistence type="predicted"/>